<feature type="transmembrane region" description="Helical" evidence="6">
    <location>
        <begin position="403"/>
        <end position="422"/>
    </location>
</feature>
<comment type="caution">
    <text evidence="8">The sequence shown here is derived from an EMBL/GenBank/DDBJ whole genome shotgun (WGS) entry which is preliminary data.</text>
</comment>
<comment type="subcellular location">
    <subcellularLocation>
        <location evidence="1">Membrane</location>
        <topology evidence="1">Multi-pass membrane protein</topology>
    </subcellularLocation>
</comment>
<feature type="transmembrane region" description="Helical" evidence="6">
    <location>
        <begin position="116"/>
        <end position="137"/>
    </location>
</feature>
<feature type="transmembrane region" description="Helical" evidence="6">
    <location>
        <begin position="228"/>
        <end position="251"/>
    </location>
</feature>
<evidence type="ECO:0000256" key="4">
    <source>
        <dbReference type="ARBA" id="ARBA00022989"/>
    </source>
</evidence>
<keyword evidence="4 6" id="KW-1133">Transmembrane helix</keyword>
<evidence type="ECO:0000313" key="8">
    <source>
        <dbReference type="EMBL" id="MFC5862960.1"/>
    </source>
</evidence>
<feature type="transmembrane region" description="Helical" evidence="6">
    <location>
        <begin position="331"/>
        <end position="353"/>
    </location>
</feature>
<dbReference type="SUPFAM" id="SSF103473">
    <property type="entry name" value="MFS general substrate transporter"/>
    <property type="match status" value="1"/>
</dbReference>
<feature type="transmembrane region" description="Helical" evidence="6">
    <location>
        <begin position="21"/>
        <end position="43"/>
    </location>
</feature>
<evidence type="ECO:0000256" key="5">
    <source>
        <dbReference type="ARBA" id="ARBA00023136"/>
    </source>
</evidence>
<feature type="domain" description="Major facilitator superfamily (MFS) profile" evidence="7">
    <location>
        <begin position="25"/>
        <end position="430"/>
    </location>
</feature>
<protein>
    <submittedName>
        <fullName evidence="8">Spinster family MFS transporter</fullName>
    </submittedName>
</protein>
<dbReference type="RefSeq" id="WP_263339154.1">
    <property type="nucleotide sequence ID" value="NZ_JAGSYH010000005.1"/>
</dbReference>
<organism evidence="8 9">
    <name type="scientific">Acidicapsa dinghuensis</name>
    <dbReference type="NCBI Taxonomy" id="2218256"/>
    <lineage>
        <taxon>Bacteria</taxon>
        <taxon>Pseudomonadati</taxon>
        <taxon>Acidobacteriota</taxon>
        <taxon>Terriglobia</taxon>
        <taxon>Terriglobales</taxon>
        <taxon>Acidobacteriaceae</taxon>
        <taxon>Acidicapsa</taxon>
    </lineage>
</organism>
<evidence type="ECO:0000259" key="7">
    <source>
        <dbReference type="PROSITE" id="PS50850"/>
    </source>
</evidence>
<proteinExistence type="predicted"/>
<gene>
    <name evidence="8" type="ORF">ACFPT7_11705</name>
</gene>
<feature type="transmembrane region" description="Helical" evidence="6">
    <location>
        <begin position="149"/>
        <end position="167"/>
    </location>
</feature>
<reference evidence="9" key="1">
    <citation type="journal article" date="2019" name="Int. J. Syst. Evol. Microbiol.">
        <title>The Global Catalogue of Microorganisms (GCM) 10K type strain sequencing project: providing services to taxonomists for standard genome sequencing and annotation.</title>
        <authorList>
            <consortium name="The Broad Institute Genomics Platform"/>
            <consortium name="The Broad Institute Genome Sequencing Center for Infectious Disease"/>
            <person name="Wu L."/>
            <person name="Ma J."/>
        </authorList>
    </citation>
    <scope>NUCLEOTIDE SEQUENCE [LARGE SCALE GENOMIC DNA]</scope>
    <source>
        <strain evidence="9">JCM 4087</strain>
    </source>
</reference>
<feature type="transmembrane region" description="Helical" evidence="6">
    <location>
        <begin position="179"/>
        <end position="198"/>
    </location>
</feature>
<evidence type="ECO:0000256" key="6">
    <source>
        <dbReference type="SAM" id="Phobius"/>
    </source>
</evidence>
<dbReference type="CDD" id="cd17328">
    <property type="entry name" value="MFS_spinster_like"/>
    <property type="match status" value="1"/>
</dbReference>
<dbReference type="InterPro" id="IPR036259">
    <property type="entry name" value="MFS_trans_sf"/>
</dbReference>
<keyword evidence="2" id="KW-0813">Transport</keyword>
<keyword evidence="5 6" id="KW-0472">Membrane</keyword>
<dbReference type="Pfam" id="PF07690">
    <property type="entry name" value="MFS_1"/>
    <property type="match status" value="1"/>
</dbReference>
<accession>A0ABW1EI88</accession>
<dbReference type="Gene3D" id="1.20.1250.20">
    <property type="entry name" value="MFS general substrate transporter like domains"/>
    <property type="match status" value="1"/>
</dbReference>
<dbReference type="PROSITE" id="PS50850">
    <property type="entry name" value="MFS"/>
    <property type="match status" value="1"/>
</dbReference>
<dbReference type="Proteomes" id="UP001596091">
    <property type="component" value="Unassembled WGS sequence"/>
</dbReference>
<feature type="transmembrane region" description="Helical" evidence="6">
    <location>
        <begin position="63"/>
        <end position="83"/>
    </location>
</feature>
<dbReference type="InterPro" id="IPR020846">
    <property type="entry name" value="MFS_dom"/>
</dbReference>
<feature type="transmembrane region" description="Helical" evidence="6">
    <location>
        <begin position="304"/>
        <end position="325"/>
    </location>
</feature>
<feature type="transmembrane region" description="Helical" evidence="6">
    <location>
        <begin position="90"/>
        <end position="110"/>
    </location>
</feature>
<sequence>MATPADINRHEEVAPDKASSAALTALCLLLALNLLNFIDRYILPGTQPLIQAEFKVSDQAMGALTTALFITYMCTAPLTGWLGDRFRRKPLIVVGAVLWSLATLFTYFVHDYWTLYFRHALVGVGEATFTIFAPAVISDYFPARDRNRVLSIFYLAIPVGAALGYLIGGQLGERYGWRTPFFVGAIPGLLVAAAYWIWAKEPVRGGAEGHASEVKPSREEMWRNSAGLFRNAGFLCATLGMAMLVFAMGGISTWMPTFLHRFAGMGVGKAGTVLGAITVADGLLGTAIGGWVAQMWLKRDHRALYLVSAWSMILTLPLAALVFFGPAKWSVAALAGAEFFLFLNTGPLNAAIVNSVGAEVRSTAIAVNLFLIHMLGDTFSPQIIGAISGWATKNGGLRTGLGLTLVTMVVSAVLLFAGARFAPRLEAEQKPL</sequence>
<keyword evidence="3 6" id="KW-0812">Transmembrane</keyword>
<evidence type="ECO:0000256" key="3">
    <source>
        <dbReference type="ARBA" id="ARBA00022692"/>
    </source>
</evidence>
<evidence type="ECO:0000256" key="2">
    <source>
        <dbReference type="ARBA" id="ARBA00022448"/>
    </source>
</evidence>
<evidence type="ECO:0000313" key="9">
    <source>
        <dbReference type="Proteomes" id="UP001596091"/>
    </source>
</evidence>
<dbReference type="PANTHER" id="PTHR23505">
    <property type="entry name" value="SPINSTER"/>
    <property type="match status" value="1"/>
</dbReference>
<feature type="transmembrane region" description="Helical" evidence="6">
    <location>
        <begin position="365"/>
        <end position="391"/>
    </location>
</feature>
<dbReference type="InterPro" id="IPR011701">
    <property type="entry name" value="MFS"/>
</dbReference>
<dbReference type="InterPro" id="IPR044770">
    <property type="entry name" value="MFS_spinster-like"/>
</dbReference>
<dbReference type="PANTHER" id="PTHR23505:SF79">
    <property type="entry name" value="PROTEIN SPINSTER"/>
    <property type="match status" value="1"/>
</dbReference>
<name>A0ABW1EI88_9BACT</name>
<keyword evidence="9" id="KW-1185">Reference proteome</keyword>
<evidence type="ECO:0000256" key="1">
    <source>
        <dbReference type="ARBA" id="ARBA00004141"/>
    </source>
</evidence>
<dbReference type="EMBL" id="JBHSPH010000003">
    <property type="protein sequence ID" value="MFC5862960.1"/>
    <property type="molecule type" value="Genomic_DNA"/>
</dbReference>
<feature type="transmembrane region" description="Helical" evidence="6">
    <location>
        <begin position="271"/>
        <end position="292"/>
    </location>
</feature>